<dbReference type="WBParaSite" id="Pan_g14713.t1">
    <property type="protein sequence ID" value="Pan_g14713.t1"/>
    <property type="gene ID" value="Pan_g14713"/>
</dbReference>
<evidence type="ECO:0000256" key="2">
    <source>
        <dbReference type="ARBA" id="ARBA00022448"/>
    </source>
</evidence>
<feature type="transmembrane region" description="Helical" evidence="9">
    <location>
        <begin position="528"/>
        <end position="549"/>
    </location>
</feature>
<dbReference type="AlphaFoldDB" id="A0A7E4UZF3"/>
<evidence type="ECO:0000256" key="6">
    <source>
        <dbReference type="ARBA" id="ARBA00023136"/>
    </source>
</evidence>
<feature type="transmembrane region" description="Helical" evidence="9">
    <location>
        <begin position="726"/>
        <end position="749"/>
    </location>
</feature>
<evidence type="ECO:0000256" key="1">
    <source>
        <dbReference type="ARBA" id="ARBA00004141"/>
    </source>
</evidence>
<dbReference type="GO" id="GO:0016020">
    <property type="term" value="C:membrane"/>
    <property type="evidence" value="ECO:0007669"/>
    <property type="project" value="UniProtKB-SubCell"/>
</dbReference>
<reference evidence="11" key="1">
    <citation type="journal article" date="2013" name="Genetics">
        <title>The draft genome and transcriptome of Panagrellus redivivus are shaped by the harsh demands of a free-living lifestyle.</title>
        <authorList>
            <person name="Srinivasan J."/>
            <person name="Dillman A.R."/>
            <person name="Macchietto M.G."/>
            <person name="Heikkinen L."/>
            <person name="Lakso M."/>
            <person name="Fracchia K.M."/>
            <person name="Antoshechkin I."/>
            <person name="Mortazavi A."/>
            <person name="Wong G."/>
            <person name="Sternberg P.W."/>
        </authorList>
    </citation>
    <scope>NUCLEOTIDE SEQUENCE [LARGE SCALE GENOMIC DNA]</scope>
    <source>
        <strain evidence="11">MT8872</strain>
    </source>
</reference>
<feature type="transmembrane region" description="Helical" evidence="9">
    <location>
        <begin position="687"/>
        <end position="706"/>
    </location>
</feature>
<feature type="transmembrane region" description="Helical" evidence="9">
    <location>
        <begin position="6"/>
        <end position="28"/>
    </location>
</feature>
<feature type="compositionally biased region" description="Polar residues" evidence="8">
    <location>
        <begin position="261"/>
        <end position="270"/>
    </location>
</feature>
<evidence type="ECO:0000313" key="12">
    <source>
        <dbReference type="WBParaSite" id="Pan_g14713.t1"/>
    </source>
</evidence>
<keyword evidence="2" id="KW-0813">Transport</keyword>
<feature type="transmembrane region" description="Helical" evidence="9">
    <location>
        <begin position="647"/>
        <end position="675"/>
    </location>
</feature>
<dbReference type="InterPro" id="IPR044770">
    <property type="entry name" value="MFS_spinster-like"/>
</dbReference>
<evidence type="ECO:0000313" key="11">
    <source>
        <dbReference type="Proteomes" id="UP000492821"/>
    </source>
</evidence>
<dbReference type="PROSITE" id="PS50850">
    <property type="entry name" value="MFS"/>
    <property type="match status" value="1"/>
</dbReference>
<dbReference type="PANTHER" id="PTHR23505:SF88">
    <property type="entry name" value="MAJOR FACILITATOR SUPERFAMILY (MFS) PROFILE DOMAIN-CONTAINING PROTEIN"/>
    <property type="match status" value="1"/>
</dbReference>
<feature type="transmembrane region" description="Helical" evidence="9">
    <location>
        <begin position="378"/>
        <end position="397"/>
    </location>
</feature>
<dbReference type="InterPro" id="IPR002213">
    <property type="entry name" value="UDP_glucos_trans"/>
</dbReference>
<dbReference type="Pfam" id="PF07690">
    <property type="entry name" value="MFS_1"/>
    <property type="match status" value="1"/>
</dbReference>
<feature type="transmembrane region" description="Helical" evidence="9">
    <location>
        <begin position="621"/>
        <end position="641"/>
    </location>
</feature>
<protein>
    <submittedName>
        <fullName evidence="12">Glucuronosyltransferase</fullName>
    </submittedName>
</protein>
<feature type="region of interest" description="Disordered" evidence="8">
    <location>
        <begin position="248"/>
        <end position="270"/>
    </location>
</feature>
<feature type="transmembrane region" description="Helical" evidence="9">
    <location>
        <begin position="577"/>
        <end position="600"/>
    </location>
</feature>
<dbReference type="InterPro" id="IPR020846">
    <property type="entry name" value="MFS_dom"/>
</dbReference>
<name>A0A7E4UZF3_PANRE</name>
<keyword evidence="11" id="KW-1185">Reference proteome</keyword>
<sequence length="794" mass="86875">MVHGTLLPIFTVLLLVICNVADCAKILVVGTSHSKSHMISAGRIAEVLAKNGHDVTFSSLEVGHSITRFRGTTFNKIVPLGYVTLEEEIAYNEQTTKRTKHVFDHVTLAKTHAGIAHFSKWLIDACERVLAHNSTTLQQLKAERFDALVTEQLSACGYGLTEVLDIPVHFLVSSCALMDTLANAFGAPTPMGYVPASMTLGSASDKMGFLERANNLLESEVVSHSFANTYDDTTKLFQKLVRQNWKTRGHKRPKMVASQPLPKTSTSTFGPMQSVELDEISLGGSLRKAPAVSVSESVHQKGDGGITVRGFICVSILFIINLLNYMDRYTVAGVLSDIQKYYDIDDAMAGFLQTVFIIFYMIFAPLCGFLGDRFNRKWIMTVGLSIWVGAVLASSFIPANHFIVFLLLRGVVGIGEASYAIIAPTIIADMFTKLARSRILMVFYFAIPVGSGLGYVVGSGVSSAFGEWQWGIRVTPFVGILCILAIIFVIEEPERGAAEKVDGADHATEAIKTSYLDDMKYLLSVKTYIWSTIGYTSVVFVTGTLAWWAPTGIQYSTAADKGLADVKDLDSEQKNTISLVFGAITCVGGIVGVTLGVVASQIWREGKFFCARIRSGRADPLICAIGSFVAVPFLFLGLHLIGKSAALSWICIFFSITFLCLNWAINVDMLLYIIMPRRRNIANSWQITLSHLFGDASGPYIIGLVSDWIRGSDTDPKAHFKALLTAFYIPNVLLIVSGVAFLVAGYTVLKDRDEFMYFMGYKKRTAKVGDAAMFNGAGTGLEDSNSNSDKKTRF</sequence>
<proteinExistence type="inferred from homology"/>
<keyword evidence="6 9" id="KW-0472">Membrane</keyword>
<dbReference type="SUPFAM" id="SSF103473">
    <property type="entry name" value="MFS general substrate transporter"/>
    <property type="match status" value="1"/>
</dbReference>
<feature type="transmembrane region" description="Helical" evidence="9">
    <location>
        <begin position="403"/>
        <end position="427"/>
    </location>
</feature>
<dbReference type="Proteomes" id="UP000492821">
    <property type="component" value="Unassembled WGS sequence"/>
</dbReference>
<reference evidence="12" key="2">
    <citation type="submission" date="2020-10" db="UniProtKB">
        <authorList>
            <consortium name="WormBaseParasite"/>
        </authorList>
    </citation>
    <scope>IDENTIFICATION</scope>
</reference>
<evidence type="ECO:0000259" key="10">
    <source>
        <dbReference type="PROSITE" id="PS50850"/>
    </source>
</evidence>
<dbReference type="Pfam" id="PF00201">
    <property type="entry name" value="UDPGT"/>
    <property type="match status" value="1"/>
</dbReference>
<evidence type="ECO:0000256" key="5">
    <source>
        <dbReference type="ARBA" id="ARBA00022989"/>
    </source>
</evidence>
<dbReference type="CDD" id="cd17328">
    <property type="entry name" value="MFS_spinster_like"/>
    <property type="match status" value="1"/>
</dbReference>
<dbReference type="InterPro" id="IPR011701">
    <property type="entry name" value="MFS"/>
</dbReference>
<dbReference type="PANTHER" id="PTHR23505">
    <property type="entry name" value="SPINSTER"/>
    <property type="match status" value="1"/>
</dbReference>
<comment type="similarity">
    <text evidence="7">Belongs to the major facilitator superfamily. Spinster (TC 2.A.1.49) family.</text>
</comment>
<dbReference type="Gene3D" id="1.20.1250.20">
    <property type="entry name" value="MFS general substrate transporter like domains"/>
    <property type="match status" value="1"/>
</dbReference>
<keyword evidence="4 9" id="KW-0812">Transmembrane</keyword>
<feature type="transmembrane region" description="Helical" evidence="9">
    <location>
        <begin position="351"/>
        <end position="371"/>
    </location>
</feature>
<keyword evidence="5 9" id="KW-1133">Transmembrane helix</keyword>
<organism evidence="11 12">
    <name type="scientific">Panagrellus redivivus</name>
    <name type="common">Microworm</name>
    <dbReference type="NCBI Taxonomy" id="6233"/>
    <lineage>
        <taxon>Eukaryota</taxon>
        <taxon>Metazoa</taxon>
        <taxon>Ecdysozoa</taxon>
        <taxon>Nematoda</taxon>
        <taxon>Chromadorea</taxon>
        <taxon>Rhabditida</taxon>
        <taxon>Tylenchina</taxon>
        <taxon>Panagrolaimomorpha</taxon>
        <taxon>Panagrolaimoidea</taxon>
        <taxon>Panagrolaimidae</taxon>
        <taxon>Panagrellus</taxon>
    </lineage>
</organism>
<dbReference type="GO" id="GO:0022857">
    <property type="term" value="F:transmembrane transporter activity"/>
    <property type="evidence" value="ECO:0007669"/>
    <property type="project" value="InterPro"/>
</dbReference>
<evidence type="ECO:0000256" key="4">
    <source>
        <dbReference type="ARBA" id="ARBA00022692"/>
    </source>
</evidence>
<feature type="transmembrane region" description="Helical" evidence="9">
    <location>
        <begin position="439"/>
        <end position="458"/>
    </location>
</feature>
<comment type="subcellular location">
    <subcellularLocation>
        <location evidence="1">Membrane</location>
        <topology evidence="1">Multi-pass membrane protein</topology>
    </subcellularLocation>
</comment>
<dbReference type="InterPro" id="IPR036259">
    <property type="entry name" value="MFS_trans_sf"/>
</dbReference>
<dbReference type="Gene3D" id="3.40.50.2000">
    <property type="entry name" value="Glycogen Phosphorylase B"/>
    <property type="match status" value="1"/>
</dbReference>
<accession>A0A7E4UZF3</accession>
<evidence type="ECO:0000256" key="8">
    <source>
        <dbReference type="SAM" id="MobiDB-lite"/>
    </source>
</evidence>
<evidence type="ECO:0000256" key="3">
    <source>
        <dbReference type="ARBA" id="ARBA00022679"/>
    </source>
</evidence>
<feature type="transmembrane region" description="Helical" evidence="9">
    <location>
        <begin position="306"/>
        <end position="326"/>
    </location>
</feature>
<evidence type="ECO:0000256" key="7">
    <source>
        <dbReference type="ARBA" id="ARBA00024338"/>
    </source>
</evidence>
<feature type="domain" description="Major facilitator superfamily (MFS) profile" evidence="10">
    <location>
        <begin position="313"/>
        <end position="749"/>
    </location>
</feature>
<evidence type="ECO:0000256" key="9">
    <source>
        <dbReference type="SAM" id="Phobius"/>
    </source>
</evidence>
<dbReference type="GO" id="GO:0008194">
    <property type="term" value="F:UDP-glycosyltransferase activity"/>
    <property type="evidence" value="ECO:0007669"/>
    <property type="project" value="InterPro"/>
</dbReference>
<feature type="transmembrane region" description="Helical" evidence="9">
    <location>
        <begin position="470"/>
        <end position="490"/>
    </location>
</feature>
<keyword evidence="3" id="KW-0808">Transferase</keyword>
<dbReference type="SUPFAM" id="SSF53756">
    <property type="entry name" value="UDP-Glycosyltransferase/glycogen phosphorylase"/>
    <property type="match status" value="1"/>
</dbReference>